<dbReference type="SUPFAM" id="SSF48208">
    <property type="entry name" value="Six-hairpin glycosidases"/>
    <property type="match status" value="1"/>
</dbReference>
<name>A0AAN7C8M0_9PEZI</name>
<evidence type="ECO:0000256" key="1">
    <source>
        <dbReference type="SAM" id="MobiDB-lite"/>
    </source>
</evidence>
<evidence type="ECO:0008006" key="4">
    <source>
        <dbReference type="Google" id="ProtNLM"/>
    </source>
</evidence>
<organism evidence="2 3">
    <name type="scientific">Achaetomium macrosporum</name>
    <dbReference type="NCBI Taxonomy" id="79813"/>
    <lineage>
        <taxon>Eukaryota</taxon>
        <taxon>Fungi</taxon>
        <taxon>Dikarya</taxon>
        <taxon>Ascomycota</taxon>
        <taxon>Pezizomycotina</taxon>
        <taxon>Sordariomycetes</taxon>
        <taxon>Sordariomycetidae</taxon>
        <taxon>Sordariales</taxon>
        <taxon>Chaetomiaceae</taxon>
        <taxon>Achaetomium</taxon>
    </lineage>
</organism>
<reference evidence="2" key="2">
    <citation type="submission" date="2023-05" db="EMBL/GenBank/DDBJ databases">
        <authorList>
            <consortium name="Lawrence Berkeley National Laboratory"/>
            <person name="Steindorff A."/>
            <person name="Hensen N."/>
            <person name="Bonometti L."/>
            <person name="Westerberg I."/>
            <person name="Brannstrom I.O."/>
            <person name="Guillou S."/>
            <person name="Cros-Aarteil S."/>
            <person name="Calhoun S."/>
            <person name="Haridas S."/>
            <person name="Kuo A."/>
            <person name="Mondo S."/>
            <person name="Pangilinan J."/>
            <person name="Riley R."/>
            <person name="Labutti K."/>
            <person name="Andreopoulos B."/>
            <person name="Lipzen A."/>
            <person name="Chen C."/>
            <person name="Yanf M."/>
            <person name="Daum C."/>
            <person name="Ng V."/>
            <person name="Clum A."/>
            <person name="Ohm R."/>
            <person name="Martin F."/>
            <person name="Silar P."/>
            <person name="Natvig D."/>
            <person name="Lalanne C."/>
            <person name="Gautier V."/>
            <person name="Ament-Velasquez S.L."/>
            <person name="Kruys A."/>
            <person name="Hutchinson M.I."/>
            <person name="Powell A.J."/>
            <person name="Barry K."/>
            <person name="Miller A.N."/>
            <person name="Grigoriev I.V."/>
            <person name="Debuchy R."/>
            <person name="Gladieux P."/>
            <person name="Thoren M.H."/>
            <person name="Johannesson H."/>
        </authorList>
    </citation>
    <scope>NUCLEOTIDE SEQUENCE</scope>
    <source>
        <strain evidence="2">CBS 532.94</strain>
    </source>
</reference>
<dbReference type="Gene3D" id="1.50.10.20">
    <property type="match status" value="1"/>
</dbReference>
<proteinExistence type="predicted"/>
<dbReference type="InterPro" id="IPR053169">
    <property type="entry name" value="MUG_Protein"/>
</dbReference>
<dbReference type="InterPro" id="IPR005198">
    <property type="entry name" value="Glyco_hydro_76"/>
</dbReference>
<dbReference type="InterPro" id="IPR008928">
    <property type="entry name" value="6-hairpin_glycosidase_sf"/>
</dbReference>
<feature type="region of interest" description="Disordered" evidence="1">
    <location>
        <begin position="24"/>
        <end position="58"/>
    </location>
</feature>
<keyword evidence="3" id="KW-1185">Reference proteome</keyword>
<dbReference type="Proteomes" id="UP001303760">
    <property type="component" value="Unassembled WGS sequence"/>
</dbReference>
<gene>
    <name evidence="2" type="ORF">C8A03DRAFT_16041</name>
</gene>
<dbReference type="PANTHER" id="PTHR47791:SF3">
    <property type="entry name" value="MEIOTICALLY UP-REGULATED GENE 191 PROTEIN"/>
    <property type="match status" value="1"/>
</dbReference>
<sequence length="418" mass="46615">MRPSLLFKLGSLWNIQSFTDAAGAQQRNVEPLPETRPFRSNDPVASKKNSLRTRDLDPRTAAKAAIAAMNDRFFDSSQNIWSPGDPWWVSGVALTGILDHMRKTNSSDYMDQVEKIIQAQRASLSWWPQGHGEFRADSTDDTGWWALAMVRMYDLTGNSTYLDIAIEDEVYMYQYWTDKPCGGGMYVDIGRQTYKNAIANELYIKLAASLHNRIDSDTEYLARAEKAWSWFQASGMIDSSNNLINDGLASRSDGTCFNNQLPVWTYNQGVILGGLVELYQATKNETYLSTAQTFANAVLDANTTLVRDGILTEAGCFSDESQCNSDQQVFKGIFAGNLAELDAALPQPDDPDGEDGESRRPYKSFLQLNAQSMYGRDRSVVEGPDGEWDLYDVGWAGPFRNSTIAKQASALWLLVAVL</sequence>
<evidence type="ECO:0000313" key="3">
    <source>
        <dbReference type="Proteomes" id="UP001303760"/>
    </source>
</evidence>
<accession>A0AAN7C8M0</accession>
<comment type="caution">
    <text evidence="2">The sequence shown here is derived from an EMBL/GenBank/DDBJ whole genome shotgun (WGS) entry which is preliminary data.</text>
</comment>
<dbReference type="GO" id="GO:0005975">
    <property type="term" value="P:carbohydrate metabolic process"/>
    <property type="evidence" value="ECO:0007669"/>
    <property type="project" value="InterPro"/>
</dbReference>
<evidence type="ECO:0000313" key="2">
    <source>
        <dbReference type="EMBL" id="KAK4237404.1"/>
    </source>
</evidence>
<dbReference type="PANTHER" id="PTHR47791">
    <property type="entry name" value="MEIOTICALLY UP-REGULATED GENE 191 PROTEIN"/>
    <property type="match status" value="1"/>
</dbReference>
<dbReference type="AlphaFoldDB" id="A0AAN7C8M0"/>
<dbReference type="EMBL" id="MU860140">
    <property type="protein sequence ID" value="KAK4237404.1"/>
    <property type="molecule type" value="Genomic_DNA"/>
</dbReference>
<reference evidence="2" key="1">
    <citation type="journal article" date="2023" name="Mol. Phylogenet. Evol.">
        <title>Genome-scale phylogeny and comparative genomics of the fungal order Sordariales.</title>
        <authorList>
            <person name="Hensen N."/>
            <person name="Bonometti L."/>
            <person name="Westerberg I."/>
            <person name="Brannstrom I.O."/>
            <person name="Guillou S."/>
            <person name="Cros-Aarteil S."/>
            <person name="Calhoun S."/>
            <person name="Haridas S."/>
            <person name="Kuo A."/>
            <person name="Mondo S."/>
            <person name="Pangilinan J."/>
            <person name="Riley R."/>
            <person name="LaButti K."/>
            <person name="Andreopoulos B."/>
            <person name="Lipzen A."/>
            <person name="Chen C."/>
            <person name="Yan M."/>
            <person name="Daum C."/>
            <person name="Ng V."/>
            <person name="Clum A."/>
            <person name="Steindorff A."/>
            <person name="Ohm R.A."/>
            <person name="Martin F."/>
            <person name="Silar P."/>
            <person name="Natvig D.O."/>
            <person name="Lalanne C."/>
            <person name="Gautier V."/>
            <person name="Ament-Velasquez S.L."/>
            <person name="Kruys A."/>
            <person name="Hutchinson M.I."/>
            <person name="Powell A.J."/>
            <person name="Barry K."/>
            <person name="Miller A.N."/>
            <person name="Grigoriev I.V."/>
            <person name="Debuchy R."/>
            <person name="Gladieux P."/>
            <person name="Hiltunen Thoren M."/>
            <person name="Johannesson H."/>
        </authorList>
    </citation>
    <scope>NUCLEOTIDE SEQUENCE</scope>
    <source>
        <strain evidence="2">CBS 532.94</strain>
    </source>
</reference>
<protein>
    <recommendedName>
        <fullName evidence="4">Mannan endo-1,6-alpha-mannosidase</fullName>
    </recommendedName>
</protein>
<dbReference type="Pfam" id="PF03663">
    <property type="entry name" value="Glyco_hydro_76"/>
    <property type="match status" value="1"/>
</dbReference>